<organism evidence="3 4">
    <name type="scientific">Pontibacillus litoralis JSM 072002</name>
    <dbReference type="NCBI Taxonomy" id="1385512"/>
    <lineage>
        <taxon>Bacteria</taxon>
        <taxon>Bacillati</taxon>
        <taxon>Bacillota</taxon>
        <taxon>Bacilli</taxon>
        <taxon>Bacillales</taxon>
        <taxon>Bacillaceae</taxon>
        <taxon>Pontibacillus</taxon>
    </lineage>
</organism>
<proteinExistence type="predicted"/>
<dbReference type="RefSeq" id="WP_036834834.1">
    <property type="nucleotide sequence ID" value="NZ_AVPG01000016.1"/>
</dbReference>
<keyword evidence="2" id="KW-0472">Membrane</keyword>
<keyword evidence="4" id="KW-1185">Reference proteome</keyword>
<evidence type="ECO:0000313" key="4">
    <source>
        <dbReference type="Proteomes" id="UP000030401"/>
    </source>
</evidence>
<name>A0A0A5FZ52_9BACI</name>
<dbReference type="AlphaFoldDB" id="A0A0A5FZ52"/>
<dbReference type="Proteomes" id="UP000030401">
    <property type="component" value="Unassembled WGS sequence"/>
</dbReference>
<evidence type="ECO:0000256" key="2">
    <source>
        <dbReference type="SAM" id="Phobius"/>
    </source>
</evidence>
<dbReference type="STRING" id="1385512.N784_06010"/>
<gene>
    <name evidence="3" type="ORF">N784_06010</name>
</gene>
<keyword evidence="2" id="KW-0812">Transmembrane</keyword>
<feature type="compositionally biased region" description="Basic and acidic residues" evidence="1">
    <location>
        <begin position="292"/>
        <end position="394"/>
    </location>
</feature>
<dbReference type="EMBL" id="AVPG01000016">
    <property type="protein sequence ID" value="KGX86116.1"/>
    <property type="molecule type" value="Genomic_DNA"/>
</dbReference>
<sequence>MFFIKNNTLHPSKGGVYLEKRNNWLRRKKIKGKEKIVKRLTLIIALGSITIGTAAHLVTETHSSYTDSSKTSPSLQACEVFPSYINDQWKETYNAFITLKSLQQELRHFVAEPEQEQIRTIQGLNTMSSEELTTLSTYYNQYINEGNEQLTYLKELDQSIEQMKLAMQTESFIIVKHLIELSSYPSDIDKQCLKGEYGDYPSKVQSEIKMYESFEQLQISTIVQYYENVSNGQSIAAPSIYSKKELQDKFDALIDSEISKTNRQMNNFRVALEKWIKQAEKNKLKVDAAMEEYKEQDDKEAPSSNEQHTRPKNDNKAQQKQQDENNLEESHEQDHSSTEQPSKQEDDSSAQKDHPKQKEPNNTEDKDAQKEEQTKKGSEQEQKMKGEELDHPMQDEQAEEAEQPSNETAKSE</sequence>
<accession>A0A0A5FZ52</accession>
<reference evidence="3 4" key="1">
    <citation type="submission" date="2013-08" db="EMBL/GenBank/DDBJ databases">
        <authorList>
            <person name="Huang J."/>
            <person name="Wang G."/>
        </authorList>
    </citation>
    <scope>NUCLEOTIDE SEQUENCE [LARGE SCALE GENOMIC DNA]</scope>
    <source>
        <strain evidence="3 4">JSM 072002</strain>
    </source>
</reference>
<protein>
    <submittedName>
        <fullName evidence="3">Uncharacterized protein</fullName>
    </submittedName>
</protein>
<comment type="caution">
    <text evidence="3">The sequence shown here is derived from an EMBL/GenBank/DDBJ whole genome shotgun (WGS) entry which is preliminary data.</text>
</comment>
<keyword evidence="2" id="KW-1133">Transmembrane helix</keyword>
<evidence type="ECO:0000313" key="3">
    <source>
        <dbReference type="EMBL" id="KGX86116.1"/>
    </source>
</evidence>
<feature type="compositionally biased region" description="Polar residues" evidence="1">
    <location>
        <begin position="403"/>
        <end position="412"/>
    </location>
</feature>
<feature type="region of interest" description="Disordered" evidence="1">
    <location>
        <begin position="292"/>
        <end position="412"/>
    </location>
</feature>
<feature type="transmembrane region" description="Helical" evidence="2">
    <location>
        <begin position="36"/>
        <end position="58"/>
    </location>
</feature>
<evidence type="ECO:0000256" key="1">
    <source>
        <dbReference type="SAM" id="MobiDB-lite"/>
    </source>
</evidence>
<dbReference type="eggNOG" id="ENOG502ZVZ1">
    <property type="taxonomic scope" value="Bacteria"/>
</dbReference>